<keyword evidence="1" id="KW-0646">Protease inhibitor</keyword>
<dbReference type="CDD" id="cd19941">
    <property type="entry name" value="TIL"/>
    <property type="match status" value="1"/>
</dbReference>
<feature type="domain" description="TIL" evidence="2">
    <location>
        <begin position="181"/>
        <end position="235"/>
    </location>
</feature>
<evidence type="ECO:0000313" key="3">
    <source>
        <dbReference type="EMBL" id="RCN48408.1"/>
    </source>
</evidence>
<dbReference type="OrthoDB" id="6236007at2759"/>
<feature type="non-terminal residue" evidence="3">
    <location>
        <position position="1"/>
    </location>
</feature>
<dbReference type="EMBL" id="JOJR01000047">
    <property type="protein sequence ID" value="RCN48408.1"/>
    <property type="molecule type" value="Genomic_DNA"/>
</dbReference>
<dbReference type="Proteomes" id="UP000252519">
    <property type="component" value="Unassembled WGS sequence"/>
</dbReference>
<dbReference type="GO" id="GO:0004867">
    <property type="term" value="F:serine-type endopeptidase inhibitor activity"/>
    <property type="evidence" value="ECO:0007669"/>
    <property type="project" value="UniProtKB-KW"/>
</dbReference>
<dbReference type="SUPFAM" id="SSF57567">
    <property type="entry name" value="Serine protease inhibitors"/>
    <property type="match status" value="1"/>
</dbReference>
<dbReference type="InterPro" id="IPR036084">
    <property type="entry name" value="Ser_inhib-like_sf"/>
</dbReference>
<protein>
    <submittedName>
        <fullName evidence="3">Trypsin Inhibitor like cysteine rich domain protein</fullName>
    </submittedName>
</protein>
<evidence type="ECO:0000256" key="1">
    <source>
        <dbReference type="ARBA" id="ARBA00022900"/>
    </source>
</evidence>
<name>A0A368GXV5_ANCCA</name>
<dbReference type="Pfam" id="PF01826">
    <property type="entry name" value="TIL"/>
    <property type="match status" value="1"/>
</dbReference>
<dbReference type="AlphaFoldDB" id="A0A368GXV5"/>
<accession>A0A368GXV5</accession>
<reference evidence="3 4" key="1">
    <citation type="submission" date="2014-10" db="EMBL/GenBank/DDBJ databases">
        <title>Draft genome of the hookworm Ancylostoma caninum.</title>
        <authorList>
            <person name="Mitreva M."/>
        </authorList>
    </citation>
    <scope>NUCLEOTIDE SEQUENCE [LARGE SCALE GENOMIC DNA]</scope>
    <source>
        <strain evidence="3 4">Baltimore</strain>
    </source>
</reference>
<keyword evidence="1" id="KW-0722">Serine protease inhibitor</keyword>
<gene>
    <name evidence="3" type="ORF">ANCCAN_05556</name>
</gene>
<comment type="caution">
    <text evidence="3">The sequence shown here is derived from an EMBL/GenBank/DDBJ whole genome shotgun (WGS) entry which is preliminary data.</text>
</comment>
<evidence type="ECO:0000259" key="2">
    <source>
        <dbReference type="Pfam" id="PF01826"/>
    </source>
</evidence>
<dbReference type="Gene3D" id="2.10.25.10">
    <property type="entry name" value="Laminin"/>
    <property type="match status" value="1"/>
</dbReference>
<organism evidence="3 4">
    <name type="scientific">Ancylostoma caninum</name>
    <name type="common">Dog hookworm</name>
    <dbReference type="NCBI Taxonomy" id="29170"/>
    <lineage>
        <taxon>Eukaryota</taxon>
        <taxon>Metazoa</taxon>
        <taxon>Ecdysozoa</taxon>
        <taxon>Nematoda</taxon>
        <taxon>Chromadorea</taxon>
        <taxon>Rhabditida</taxon>
        <taxon>Rhabditina</taxon>
        <taxon>Rhabditomorpha</taxon>
        <taxon>Strongyloidea</taxon>
        <taxon>Ancylostomatidae</taxon>
        <taxon>Ancylostomatinae</taxon>
        <taxon>Ancylostoma</taxon>
    </lineage>
</organism>
<evidence type="ECO:0000313" key="4">
    <source>
        <dbReference type="Proteomes" id="UP000252519"/>
    </source>
</evidence>
<dbReference type="InterPro" id="IPR002919">
    <property type="entry name" value="TIL_dom"/>
</dbReference>
<sequence length="294" mass="31798">LVFFTFLFLTHSKQVFLRLPTLSTYKRSLKVKKEKIRNKRNANPCSSILCPQGTQCDSNTGICRPFRPLPNYPAATDPCSGVVCPQGTQCDTNTVNVFSGICRPFRPLPNPPAASDPCERVSCPQGTACDTNTGICRPFRPLPDAPIGKCQGVICPQGTECDTNTGICRPFRPADSTTASCPANSYYSDCASPCPPTCTEAATRCSLACIPTCVCNNGYTQASATDTTCVLSTQCSVYQADRCTALQCPSDMTCIDGYCNPRHCPMVVKPPIRSGCRYMLTRNVNNCLTIDLSC</sequence>
<keyword evidence="4" id="KW-1185">Reference proteome</keyword>
<proteinExistence type="predicted"/>